<reference evidence="2" key="1">
    <citation type="submission" date="2025-08" db="UniProtKB">
        <authorList>
            <consortium name="Ensembl"/>
        </authorList>
    </citation>
    <scope>IDENTIFICATION</scope>
</reference>
<sequence>MRSEKREKKPAPSLRGNRSSNCFSEKSSKGGSEGKKQKRGRHASARRGERSRDRRSRGGSATKETVTGSGAAREEAVLPGSAPGNSWLAAALSAAKGHRPGTARGGEVAPGAEAAEQLGLRFPGLSPSPEAPTKPGKEGKDSGGSSSMSTCNRKPERARS</sequence>
<proteinExistence type="predicted"/>
<evidence type="ECO:0000313" key="2">
    <source>
        <dbReference type="Ensembl" id="ENSCANP00000010244.1"/>
    </source>
</evidence>
<dbReference type="Proteomes" id="UP000233080">
    <property type="component" value="Unassembled WGS sequence"/>
</dbReference>
<organism evidence="2 3">
    <name type="scientific">Colobus angolensis palliatus</name>
    <name type="common">Peters' Angolan colobus</name>
    <dbReference type="NCBI Taxonomy" id="336983"/>
    <lineage>
        <taxon>Eukaryota</taxon>
        <taxon>Metazoa</taxon>
        <taxon>Chordata</taxon>
        <taxon>Craniata</taxon>
        <taxon>Vertebrata</taxon>
        <taxon>Euteleostomi</taxon>
        <taxon>Mammalia</taxon>
        <taxon>Eutheria</taxon>
        <taxon>Euarchontoglires</taxon>
        <taxon>Primates</taxon>
        <taxon>Haplorrhini</taxon>
        <taxon>Catarrhini</taxon>
        <taxon>Cercopithecidae</taxon>
        <taxon>Colobinae</taxon>
        <taxon>Colobus</taxon>
    </lineage>
</organism>
<feature type="compositionally biased region" description="Low complexity" evidence="1">
    <location>
        <begin position="105"/>
        <end position="116"/>
    </location>
</feature>
<evidence type="ECO:0000256" key="1">
    <source>
        <dbReference type="SAM" id="MobiDB-lite"/>
    </source>
</evidence>
<dbReference type="AlphaFoldDB" id="A0A2K5I0T7"/>
<dbReference type="Ensembl" id="ENSCANT00000033130.1">
    <property type="protein sequence ID" value="ENSCANP00000010244.1"/>
    <property type="gene ID" value="ENSCANG00000028540.1"/>
</dbReference>
<protein>
    <submittedName>
        <fullName evidence="2">Uncharacterized protein</fullName>
    </submittedName>
</protein>
<feature type="compositionally biased region" description="Basic and acidic residues" evidence="1">
    <location>
        <begin position="26"/>
        <end position="35"/>
    </location>
</feature>
<feature type="region of interest" description="Disordered" evidence="1">
    <location>
        <begin position="1"/>
        <end position="160"/>
    </location>
</feature>
<reference evidence="2" key="2">
    <citation type="submission" date="2025-09" db="UniProtKB">
        <authorList>
            <consortium name="Ensembl"/>
        </authorList>
    </citation>
    <scope>IDENTIFICATION</scope>
</reference>
<dbReference type="OMA" id="KGACRSE"/>
<keyword evidence="3" id="KW-1185">Reference proteome</keyword>
<feature type="compositionally biased region" description="Basic and acidic residues" evidence="1">
    <location>
        <begin position="1"/>
        <end position="10"/>
    </location>
</feature>
<accession>A0A2K5I0T7</accession>
<evidence type="ECO:0000313" key="3">
    <source>
        <dbReference type="Proteomes" id="UP000233080"/>
    </source>
</evidence>
<feature type="compositionally biased region" description="Basic residues" evidence="1">
    <location>
        <begin position="36"/>
        <end position="45"/>
    </location>
</feature>
<name>A0A2K5I0T7_COLAP</name>